<keyword evidence="1" id="KW-1133">Transmembrane helix</keyword>
<accession>A0A813KBP4</accession>
<dbReference type="Pfam" id="PF00481">
    <property type="entry name" value="PP2C"/>
    <property type="match status" value="1"/>
</dbReference>
<dbReference type="InterPro" id="IPR001932">
    <property type="entry name" value="PPM-type_phosphatase-like_dom"/>
</dbReference>
<dbReference type="InterPro" id="IPR036457">
    <property type="entry name" value="PPM-type-like_dom_sf"/>
</dbReference>
<evidence type="ECO:0000313" key="3">
    <source>
        <dbReference type="EMBL" id="CAE8696019.1"/>
    </source>
</evidence>
<comment type="caution">
    <text evidence="3">The sequence shown here is derived from an EMBL/GenBank/DDBJ whole genome shotgun (WGS) entry which is preliminary data.</text>
</comment>
<gene>
    <name evidence="3" type="ORF">PGLA2088_LOCUS29636</name>
</gene>
<dbReference type="Gene3D" id="3.60.40.10">
    <property type="entry name" value="PPM-type phosphatase domain"/>
    <property type="match status" value="1"/>
</dbReference>
<organism evidence="3 4">
    <name type="scientific">Polarella glacialis</name>
    <name type="common">Dinoflagellate</name>
    <dbReference type="NCBI Taxonomy" id="89957"/>
    <lineage>
        <taxon>Eukaryota</taxon>
        <taxon>Sar</taxon>
        <taxon>Alveolata</taxon>
        <taxon>Dinophyceae</taxon>
        <taxon>Suessiales</taxon>
        <taxon>Suessiaceae</taxon>
        <taxon>Polarella</taxon>
    </lineage>
</organism>
<dbReference type="GO" id="GO:0004722">
    <property type="term" value="F:protein serine/threonine phosphatase activity"/>
    <property type="evidence" value="ECO:0007669"/>
    <property type="project" value="InterPro"/>
</dbReference>
<evidence type="ECO:0000259" key="2">
    <source>
        <dbReference type="PROSITE" id="PS51746"/>
    </source>
</evidence>
<keyword evidence="1" id="KW-0812">Transmembrane</keyword>
<proteinExistence type="predicted"/>
<dbReference type="SUPFAM" id="SSF81606">
    <property type="entry name" value="PP2C-like"/>
    <property type="match status" value="1"/>
</dbReference>
<keyword evidence="1" id="KW-0472">Membrane</keyword>
<dbReference type="AlphaFoldDB" id="A0A813KBP4"/>
<protein>
    <recommendedName>
        <fullName evidence="2">PPM-type phosphatase domain-containing protein</fullName>
    </recommendedName>
</protein>
<name>A0A813KBP4_POLGL</name>
<feature type="domain" description="PPM-type phosphatase" evidence="2">
    <location>
        <begin position="105"/>
        <end position="383"/>
    </location>
</feature>
<dbReference type="EMBL" id="CAJNNW010028421">
    <property type="protein sequence ID" value="CAE8696019.1"/>
    <property type="molecule type" value="Genomic_DNA"/>
</dbReference>
<dbReference type="PANTHER" id="PTHR47992">
    <property type="entry name" value="PROTEIN PHOSPHATASE"/>
    <property type="match status" value="1"/>
</dbReference>
<dbReference type="CDD" id="cd00143">
    <property type="entry name" value="PP2Cc"/>
    <property type="match status" value="1"/>
</dbReference>
<evidence type="ECO:0000313" key="4">
    <source>
        <dbReference type="Proteomes" id="UP000626109"/>
    </source>
</evidence>
<dbReference type="SMART" id="SM00332">
    <property type="entry name" value="PP2Cc"/>
    <property type="match status" value="1"/>
</dbReference>
<feature type="transmembrane region" description="Helical" evidence="1">
    <location>
        <begin position="550"/>
        <end position="572"/>
    </location>
</feature>
<dbReference type="InterPro" id="IPR015655">
    <property type="entry name" value="PP2C"/>
</dbReference>
<dbReference type="PROSITE" id="PS51746">
    <property type="entry name" value="PPM_2"/>
    <property type="match status" value="1"/>
</dbReference>
<sequence>MASDQAEGEKKVIRAGCGLRERRLTLERAPRLICDVIDDAVCHVEGAKTSAGPVLPRRHPAQELQTPGAVVSVWGSETAEKDKYVPFFAQKSINFDGQLSRMKHRLGIMSHRGHKPEQPNQDEFFVLARADSVLLGVLDGHGPDGHDVAHFAQEHLPTHVMEDLRKDHESWQPAVTAAVTRLCKEAKEDPEMCKKSENSGCTITLLLLDRPDAAGNKLRVRCAHLGDSIAVVASRKSKEDSWTVTQLTDIHRPDRKDEMIRIQKAGGTVIMEENGSSGRLAADGWTLAMSRCFGDFHAHVHGLSCEPEFAADVELDVDHENLILVCSDGVWDVMPPAQAVHIVGKFKPDEAQSAVEKLVSKAQLRWQECSDVVDDITAVLLWPVFGEGLGAVKEDHSEDSSAETLYDRFVQSQARPTGNNLCGTVIMAWGDEVKPALPSGTLSALGESSSQGPSNFSYDMDFVCANRVTHLRTLGSFTCDASRDVAGGYGMVMLDGGMPCPGCNVDQFQLAVKKAEAEHKLVSAQGALFLRWTDKPREMRLHMLLLGLHYMWLSIVCGSLILVTLSGFAWYYGIGTQRSAESEGSLHDNARLQSEVVK</sequence>
<evidence type="ECO:0000256" key="1">
    <source>
        <dbReference type="SAM" id="Phobius"/>
    </source>
</evidence>
<reference evidence="3" key="1">
    <citation type="submission" date="2021-02" db="EMBL/GenBank/DDBJ databases">
        <authorList>
            <person name="Dougan E. K."/>
            <person name="Rhodes N."/>
            <person name="Thang M."/>
            <person name="Chan C."/>
        </authorList>
    </citation>
    <scope>NUCLEOTIDE SEQUENCE</scope>
</reference>
<dbReference type="Proteomes" id="UP000626109">
    <property type="component" value="Unassembled WGS sequence"/>
</dbReference>